<reference evidence="1" key="1">
    <citation type="journal article" date="2023" name="Plant J.">
        <title>Genome sequences and population genomics provide insights into the demographic history, inbreeding, and mutation load of two 'living fossil' tree species of Dipteronia.</title>
        <authorList>
            <person name="Feng Y."/>
            <person name="Comes H.P."/>
            <person name="Chen J."/>
            <person name="Zhu S."/>
            <person name="Lu R."/>
            <person name="Zhang X."/>
            <person name="Li P."/>
            <person name="Qiu J."/>
            <person name="Olsen K.M."/>
            <person name="Qiu Y."/>
        </authorList>
    </citation>
    <scope>NUCLEOTIDE SEQUENCE</scope>
    <source>
        <strain evidence="1">KIB01</strain>
    </source>
</reference>
<dbReference type="PANTHER" id="PTHR46951">
    <property type="entry name" value="BED-TYPE DOMAIN-CONTAINING PROTEIN"/>
    <property type="match status" value="1"/>
</dbReference>
<protein>
    <recommendedName>
        <fullName evidence="3">BED-type domain-containing protein</fullName>
    </recommendedName>
</protein>
<evidence type="ECO:0008006" key="3">
    <source>
        <dbReference type="Google" id="ProtNLM"/>
    </source>
</evidence>
<comment type="caution">
    <text evidence="1">The sequence shown here is derived from an EMBL/GenBank/DDBJ whole genome shotgun (WGS) entry which is preliminary data.</text>
</comment>
<evidence type="ECO:0000313" key="2">
    <source>
        <dbReference type="Proteomes" id="UP001280121"/>
    </source>
</evidence>
<organism evidence="1 2">
    <name type="scientific">Dipteronia dyeriana</name>
    <dbReference type="NCBI Taxonomy" id="168575"/>
    <lineage>
        <taxon>Eukaryota</taxon>
        <taxon>Viridiplantae</taxon>
        <taxon>Streptophyta</taxon>
        <taxon>Embryophyta</taxon>
        <taxon>Tracheophyta</taxon>
        <taxon>Spermatophyta</taxon>
        <taxon>Magnoliopsida</taxon>
        <taxon>eudicotyledons</taxon>
        <taxon>Gunneridae</taxon>
        <taxon>Pentapetalae</taxon>
        <taxon>rosids</taxon>
        <taxon>malvids</taxon>
        <taxon>Sapindales</taxon>
        <taxon>Sapindaceae</taxon>
        <taxon>Hippocastanoideae</taxon>
        <taxon>Acereae</taxon>
        <taxon>Dipteronia</taxon>
    </lineage>
</organism>
<dbReference type="Proteomes" id="UP001280121">
    <property type="component" value="Unassembled WGS sequence"/>
</dbReference>
<name>A0AAE0CM59_9ROSI</name>
<evidence type="ECO:0000313" key="1">
    <source>
        <dbReference type="EMBL" id="KAK2655648.1"/>
    </source>
</evidence>
<dbReference type="EMBL" id="JANJYI010000003">
    <property type="protein sequence ID" value="KAK2655648.1"/>
    <property type="molecule type" value="Genomic_DNA"/>
</dbReference>
<sequence>MYSDDNTTNNNIRSKGASKDSVLKCKSDDIGWEYGKLIDPSNFDKVKCNLCSKEFSGGLFRLKQHIAQIAGNVSKCPKSTSEDQVRCKQALDDARTKKKIKNQVDHEIRTEVDLVGIEEEEVEGLGLRKRPHFLGPMDRIASKLNPEASMSASKSLRQQHINDVLFNDRTHSVHRYVARWVYKAGIPFNAIQNHSFTAMMEAVGQFG</sequence>
<dbReference type="AlphaFoldDB" id="A0AAE0CM59"/>
<keyword evidence="2" id="KW-1185">Reference proteome</keyword>
<accession>A0AAE0CM59</accession>
<proteinExistence type="predicted"/>
<gene>
    <name evidence="1" type="ORF">Ddye_008700</name>
</gene>
<dbReference type="PANTHER" id="PTHR46951:SF2">
    <property type="entry name" value="BED-TYPE DOMAIN-CONTAINING PROTEIN"/>
    <property type="match status" value="1"/>
</dbReference>